<dbReference type="Pfam" id="PF15887">
    <property type="entry name" value="Peptidase_Mx"/>
    <property type="match status" value="1"/>
</dbReference>
<dbReference type="Proteomes" id="UP001267710">
    <property type="component" value="Unassembled WGS sequence"/>
</dbReference>
<proteinExistence type="predicted"/>
<dbReference type="EMBL" id="JAVIZX010000001">
    <property type="protein sequence ID" value="MDR6212669.1"/>
    <property type="molecule type" value="Genomic_DNA"/>
</dbReference>
<dbReference type="Gene3D" id="3.40.390.70">
    <property type="match status" value="1"/>
</dbReference>
<evidence type="ECO:0000313" key="2">
    <source>
        <dbReference type="EMBL" id="MDR6212669.1"/>
    </source>
</evidence>
<accession>A0ABU1I637</accession>
<organism evidence="2 3">
    <name type="scientific">Paracidovorax wautersii</name>
    <dbReference type="NCBI Taxonomy" id="1177982"/>
    <lineage>
        <taxon>Bacteria</taxon>
        <taxon>Pseudomonadati</taxon>
        <taxon>Pseudomonadota</taxon>
        <taxon>Betaproteobacteria</taxon>
        <taxon>Burkholderiales</taxon>
        <taxon>Comamonadaceae</taxon>
        <taxon>Paracidovorax</taxon>
    </lineage>
</organism>
<feature type="region of interest" description="Disordered" evidence="1">
    <location>
        <begin position="190"/>
        <end position="242"/>
    </location>
</feature>
<comment type="caution">
    <text evidence="2">The sequence shown here is derived from an EMBL/GenBank/DDBJ whole genome shotgun (WGS) entry which is preliminary data.</text>
</comment>
<evidence type="ECO:0000313" key="3">
    <source>
        <dbReference type="Proteomes" id="UP001267710"/>
    </source>
</evidence>
<sequence length="242" mass="26562">MTSAPRRRVALGEPYRTLLGHLRHESGHYFWDVLVLRGGHVQAFREVFGDERRDYGEALEEHYARAPHTGWQEQFVSAYATAHPWEDWAETWAHYLHMVDLLETAESYRTELSVPGPHDAPRYTMVNPFGTPVPDFDAMLTAWVPLTLLLNSLNRSLGQLDAYPFALSAGAQDKLRFVHALVHGQLVPAPQEEQEVPQQPPAPPGDAAATPAIDTPAADGPAPATAPAEAPPVTQAAQPATA</sequence>
<protein>
    <recommendedName>
        <fullName evidence="4">Zinc-binding metallo-peptidase</fullName>
    </recommendedName>
</protein>
<keyword evidence="3" id="KW-1185">Reference proteome</keyword>
<name>A0ABU1I637_9BURK</name>
<reference evidence="2 3" key="1">
    <citation type="submission" date="2023-08" db="EMBL/GenBank/DDBJ databases">
        <title>Functional and genomic diversity of the sorghum phyllosphere microbiome.</title>
        <authorList>
            <person name="Shade A."/>
        </authorList>
    </citation>
    <scope>NUCLEOTIDE SEQUENCE [LARGE SCALE GENOMIC DNA]</scope>
    <source>
        <strain evidence="2 3">SORGH_AS_0335</strain>
    </source>
</reference>
<gene>
    <name evidence="2" type="ORF">QE399_000358</name>
</gene>
<evidence type="ECO:0008006" key="4">
    <source>
        <dbReference type="Google" id="ProtNLM"/>
    </source>
</evidence>
<feature type="compositionally biased region" description="Low complexity" evidence="1">
    <location>
        <begin position="205"/>
        <end position="242"/>
    </location>
</feature>
<dbReference type="InterPro" id="IPR031321">
    <property type="entry name" value="UCP012641"/>
</dbReference>
<evidence type="ECO:0000256" key="1">
    <source>
        <dbReference type="SAM" id="MobiDB-lite"/>
    </source>
</evidence>